<feature type="coiled-coil region" evidence="5">
    <location>
        <begin position="756"/>
        <end position="881"/>
    </location>
</feature>
<evidence type="ECO:0000256" key="3">
    <source>
        <dbReference type="ARBA" id="ARBA00023212"/>
    </source>
</evidence>
<dbReference type="InterPro" id="IPR051877">
    <property type="entry name" value="Centriole_BasalBody_StrucProt"/>
</dbReference>
<reference evidence="6" key="1">
    <citation type="submission" date="2021-03" db="EMBL/GenBank/DDBJ databases">
        <title>Chromosome level genome of the anhydrobiotic midge Polypedilum vanderplanki.</title>
        <authorList>
            <person name="Yoshida Y."/>
            <person name="Kikawada T."/>
            <person name="Gusev O."/>
        </authorList>
    </citation>
    <scope>NUCLEOTIDE SEQUENCE</scope>
    <source>
        <strain evidence="6">NIAS01</strain>
        <tissue evidence="6">Whole body or cell culture</tissue>
    </source>
</reference>
<keyword evidence="5" id="KW-0175">Coiled coil</keyword>
<feature type="coiled-coil region" evidence="5">
    <location>
        <begin position="187"/>
        <end position="320"/>
    </location>
</feature>
<name>A0A9J6C8Y5_POLVA</name>
<gene>
    <name evidence="6" type="ORF">PVAND_008273</name>
</gene>
<evidence type="ECO:0000256" key="4">
    <source>
        <dbReference type="ARBA" id="ARBA00038123"/>
    </source>
</evidence>
<comment type="caution">
    <text evidence="6">The sequence shown here is derived from an EMBL/GenBank/DDBJ whole genome shotgun (WGS) entry which is preliminary data.</text>
</comment>
<evidence type="ECO:0000256" key="2">
    <source>
        <dbReference type="ARBA" id="ARBA00022490"/>
    </source>
</evidence>
<protein>
    <recommendedName>
        <fullName evidence="8">Centrosomal protein of 135 kDa</fullName>
    </recommendedName>
</protein>
<organism evidence="6 7">
    <name type="scientific">Polypedilum vanderplanki</name>
    <name type="common">Sleeping chironomid midge</name>
    <dbReference type="NCBI Taxonomy" id="319348"/>
    <lineage>
        <taxon>Eukaryota</taxon>
        <taxon>Metazoa</taxon>
        <taxon>Ecdysozoa</taxon>
        <taxon>Arthropoda</taxon>
        <taxon>Hexapoda</taxon>
        <taxon>Insecta</taxon>
        <taxon>Pterygota</taxon>
        <taxon>Neoptera</taxon>
        <taxon>Endopterygota</taxon>
        <taxon>Diptera</taxon>
        <taxon>Nematocera</taxon>
        <taxon>Chironomoidea</taxon>
        <taxon>Chironomidae</taxon>
        <taxon>Chironominae</taxon>
        <taxon>Polypedilum</taxon>
        <taxon>Polypedilum</taxon>
    </lineage>
</organism>
<evidence type="ECO:0000256" key="5">
    <source>
        <dbReference type="SAM" id="Coils"/>
    </source>
</evidence>
<keyword evidence="3" id="KW-0206">Cytoskeleton</keyword>
<accession>A0A9J6C8Y5</accession>
<proteinExistence type="inferred from homology"/>
<dbReference type="EMBL" id="JADBJN010000002">
    <property type="protein sequence ID" value="KAG5678612.1"/>
    <property type="molecule type" value="Genomic_DNA"/>
</dbReference>
<dbReference type="AlphaFoldDB" id="A0A9J6C8Y5"/>
<sequence length="898" mass="104705">MDFNIRHDYLKQKLDILGYSSHQLPISAIPLVSEILDDLIQTTESLKSNKDELNRLIEEKKAWELGNEVYKCDNSKLLQEVNRLKLELLNKEKSIQIENADLKRKIRNLSLDKKALEEKCFELNQAMYQINQSDRSKGKKSIKPFISTVRGKDQFPDISGDIKDKPCGCTSSVNANTKKSISITKEIEKIKSELKHAEDLIAILKKQEAEKEREIQRLSCLFVGGRPVNALAKDCCYKDVSKITEDISVLQREKIELTAKLTEYDDRHEKLFQKWKQQKEKIKNLESQLKEISDAALYVEREANLRIKNQKIHIEELKENLHKNGSSIPQEIKDLKRTVKEKIKQEQKHLFEIEYLKNKLKQFEQQSSSKNSELVTELIKERDLLQNKLEIIDNGNQNKNHEDNCNVHQIYTQLKEKEAEICRLQEMICDLKSNKMSHHHQHAGALTVTNSLRRVECERDCALGKAQELKMENDSLNDKIKVLQDSKINDTKRIIKLEENITKLKLEIKDLQESKNPAFNTIKQLREENCELQIKLRSSDEDYKKLNATYNQIKILSQQTENVLMNVQNQLEFTKCELTERESQICCLNKSIDCLKEQIEKYTNEISKLKNDKSTIEREKEFYAMTLDKRNEKLHSVESKMESAMCLKESNRTMRIKIDDLNCEIKRLESIVCDTRSENQCLCKQLETTKHHLTNAIHENGRMSDELAAITAELNATKKCLNDSQKESEIIKSKLQSYIHEIERIDGLIAMKDNDRKQTLCQYKDLECQFKSLDQESCESKRIISEYEEQIKILTGQLKAKDVDIESLEKQLIDISTEIDLIRSENMKLHVELEAQRNLCEKLDIQKEKQKAELIEYQLSCKELLEKNDKLREEILILREMGGGDTNTHVSGSYHPTM</sequence>
<dbReference type="Proteomes" id="UP001107558">
    <property type="component" value="Chromosome 2"/>
</dbReference>
<evidence type="ECO:0008006" key="8">
    <source>
        <dbReference type="Google" id="ProtNLM"/>
    </source>
</evidence>
<evidence type="ECO:0000256" key="1">
    <source>
        <dbReference type="ARBA" id="ARBA00004114"/>
    </source>
</evidence>
<feature type="coiled-coil region" evidence="5">
    <location>
        <begin position="564"/>
        <end position="619"/>
    </location>
</feature>
<keyword evidence="7" id="KW-1185">Reference proteome</keyword>
<dbReference type="PANTHER" id="PTHR20544:SF0">
    <property type="entry name" value="NUCLEOPROTEIN TPR_MLP1 DOMAIN-CONTAINING PROTEIN"/>
    <property type="match status" value="1"/>
</dbReference>
<feature type="coiled-coil region" evidence="5">
    <location>
        <begin position="452"/>
        <end position="514"/>
    </location>
</feature>
<comment type="similarity">
    <text evidence="4">Belongs to the CEP135/TSGA10 family.</text>
</comment>
<evidence type="ECO:0000313" key="7">
    <source>
        <dbReference type="Proteomes" id="UP001107558"/>
    </source>
</evidence>
<keyword evidence="2" id="KW-0963">Cytoplasm</keyword>
<comment type="subcellular location">
    <subcellularLocation>
        <location evidence="1">Cytoplasm</location>
        <location evidence="1">Cytoskeleton</location>
        <location evidence="1">Microtubule organizing center</location>
        <location evidence="1">Centrosome</location>
        <location evidence="1">Centriole</location>
    </subcellularLocation>
</comment>
<feature type="coiled-coil region" evidence="5">
    <location>
        <begin position="36"/>
        <end position="126"/>
    </location>
</feature>
<evidence type="ECO:0000313" key="6">
    <source>
        <dbReference type="EMBL" id="KAG5678612.1"/>
    </source>
</evidence>
<dbReference type="OrthoDB" id="10254663at2759"/>
<dbReference type="GO" id="GO:0005814">
    <property type="term" value="C:centriole"/>
    <property type="evidence" value="ECO:0007669"/>
    <property type="project" value="UniProtKB-SubCell"/>
</dbReference>
<dbReference type="PANTHER" id="PTHR20544">
    <property type="entry name" value="CENTROSOMAL PROTEIN CEP135"/>
    <property type="match status" value="1"/>
</dbReference>